<reference evidence="5" key="1">
    <citation type="submission" date="2012-09" db="EMBL/GenBank/DDBJ databases">
        <title>Genome sequencing and comparative transcriptomics of race 1 and race 4 of banana pathogen: Fusarium oxysporum f. sp. cubense.</title>
        <authorList>
            <person name="Fang X."/>
            <person name="Huang J."/>
        </authorList>
    </citation>
    <scope>NUCLEOTIDE SEQUENCE [LARGE SCALE GENOMIC DNA]</scope>
    <source>
        <strain evidence="5">race 4</strain>
    </source>
</reference>
<accession>N1RKL6</accession>
<dbReference type="PROSITE" id="PS50297">
    <property type="entry name" value="ANK_REP_REGION"/>
    <property type="match status" value="4"/>
</dbReference>
<feature type="repeat" description="ANK" evidence="2">
    <location>
        <begin position="899"/>
        <end position="931"/>
    </location>
</feature>
<dbReference type="SUPFAM" id="SSF48403">
    <property type="entry name" value="Ankyrin repeat"/>
    <property type="match status" value="1"/>
</dbReference>
<gene>
    <name evidence="4" type="ORF">FOC4_g10006640</name>
</gene>
<dbReference type="STRING" id="1229665.N1RKL6"/>
<evidence type="ECO:0000259" key="3">
    <source>
        <dbReference type="PROSITE" id="PS50837"/>
    </source>
</evidence>
<dbReference type="OrthoDB" id="7464126at2759"/>
<dbReference type="EMBL" id="KB726988">
    <property type="protein sequence ID" value="EMT66244.1"/>
    <property type="molecule type" value="Genomic_DNA"/>
</dbReference>
<feature type="repeat" description="ANK" evidence="2">
    <location>
        <begin position="1006"/>
        <end position="1038"/>
    </location>
</feature>
<dbReference type="Pfam" id="PF12796">
    <property type="entry name" value="Ank_2"/>
    <property type="match status" value="2"/>
</dbReference>
<dbReference type="Pfam" id="PF24809">
    <property type="entry name" value="DUF7708"/>
    <property type="match status" value="1"/>
</dbReference>
<dbReference type="SUPFAM" id="SSF52540">
    <property type="entry name" value="P-loop containing nucleoside triphosphate hydrolases"/>
    <property type="match status" value="1"/>
</dbReference>
<dbReference type="Pfam" id="PF24883">
    <property type="entry name" value="NPHP3_N"/>
    <property type="match status" value="1"/>
</dbReference>
<keyword evidence="5" id="KW-1185">Reference proteome</keyword>
<dbReference type="PROSITE" id="PS50837">
    <property type="entry name" value="NACHT"/>
    <property type="match status" value="1"/>
</dbReference>
<dbReference type="InterPro" id="IPR036770">
    <property type="entry name" value="Ankyrin_rpt-contain_sf"/>
</dbReference>
<name>N1RKL6_FUSC4</name>
<dbReference type="Gene3D" id="3.40.50.300">
    <property type="entry name" value="P-loop containing nucleotide triphosphate hydrolases"/>
    <property type="match status" value="1"/>
</dbReference>
<evidence type="ECO:0000256" key="1">
    <source>
        <dbReference type="ARBA" id="ARBA00022737"/>
    </source>
</evidence>
<feature type="repeat" description="ANK" evidence="2">
    <location>
        <begin position="864"/>
        <end position="896"/>
    </location>
</feature>
<sequence>MIMPKAEFLNVQDSFRTVLTPEQLAEFNSIQSVPDTDAVLIFTAELDLRRRSQKGKSIASRLFPVLQAVHNFTAVIDTFISSNPTIAALVWGSVKLTMQIMLNAASYYEAFAELFMNLGTICPRFEQYQALFPNSERLQTALCNFNASIIRCCQHVIDMPKSGSGWTSPLNPLNASFWQSFQQAFESNLQELRDYSKNVKEEIRLAQAQSEYRNRELQRIEQDQAEKSRLSLGRFMSRTRDDFDTMRQSQVLRNQQLEREKNQKLLDSLSSHDYLKPLKQARQKRYPQSADWIFDTGEFKRWAEGTAARFLWCSGKMGSGKTILAASVIDYLLTKPSQAGSRVTFFFSRFDELESLTAETTLRAIAKQLIYPRDISDYIKQALEKVQNANGEVLSQVSELFIHLLSKGSRTTWIILDGLDEFPRDERRKLIDVLGSILLVPEVKMFATGRDQADSILARANPGLERLSMNCPLGKSGMEELVNQAVQNCLDAEELLVSDKELIAEIKNTLTQNANGMHVVLWVALVLRDICTQPNNEMVRKAIAVGNLPRSLTDVFNRALERIISTGGERVTQALLPWIVAAKQPLTLPQLQECCFISILQKHSMKDRYINGIQRLDAWFQGLVEIDHETKTVHLVHASVQQFFQTVPDKPNLAKFHVQAKEADLHLGEICVTYLNFNDFKTTLSRRRPPLPPMAPDEICAQALSCEWSWAKLLILSRGIPSGRRRAADIDGVVASYARASDATVQETIINDHPFILAAREGLLGIVQMLVKGGVDINAGMPDSHGVPFNLPLMASIETGQIGIMEYLLQNGANPNSRTTSYRNALEPAAELGGFEGIQACQMLINAGAKPESGEQEPTAQSTLGYNALQRACRRGEFEITRLLLDAGADANGTPKAAKADFPLQLSIRSENIPIIDILISHGADVNVQTSDGDAITPLLKACSLESPRLVIVQLLIRAGAKVRDSKDKGDRLLQEAIRSGNCNLVRLLIREGANVDGDGTLGSERDATPLTLAAHNGLLEIMHILLFAGARVVDANTLAAKLPATCRDGKHYEEVLRKLKSAEEKNKERLLLSDRRGWSRNS</sequence>
<keyword evidence="1" id="KW-0677">Repeat</keyword>
<reference evidence="5" key="2">
    <citation type="journal article" date="2014" name="PLoS ONE">
        <title>Genome and Transcriptome Analysis of the Fungal Pathogen Fusarium oxysporum f. sp. cubense Causing Banana Vascular Wilt Disease.</title>
        <authorList>
            <person name="Guo L."/>
            <person name="Han L."/>
            <person name="Yang L."/>
            <person name="Zeng H."/>
            <person name="Fan D."/>
            <person name="Zhu Y."/>
            <person name="Feng Y."/>
            <person name="Wang G."/>
            <person name="Peng C."/>
            <person name="Jiang X."/>
            <person name="Zhou D."/>
            <person name="Ni P."/>
            <person name="Liang C."/>
            <person name="Liu L."/>
            <person name="Wang J."/>
            <person name="Mao C."/>
            <person name="Fang X."/>
            <person name="Peng M."/>
            <person name="Huang J."/>
        </authorList>
    </citation>
    <scope>NUCLEOTIDE SEQUENCE [LARGE SCALE GENOMIC DNA]</scope>
    <source>
        <strain evidence="5">race 4</strain>
    </source>
</reference>
<evidence type="ECO:0000256" key="2">
    <source>
        <dbReference type="PROSITE-ProRule" id="PRU00023"/>
    </source>
</evidence>
<dbReference type="Proteomes" id="UP000016929">
    <property type="component" value="Unassembled WGS sequence"/>
</dbReference>
<dbReference type="Gene3D" id="1.25.40.20">
    <property type="entry name" value="Ankyrin repeat-containing domain"/>
    <property type="match status" value="1"/>
</dbReference>
<dbReference type="Pfam" id="PF00023">
    <property type="entry name" value="Ank"/>
    <property type="match status" value="1"/>
</dbReference>
<dbReference type="PANTHER" id="PTHR10039:SF10">
    <property type="entry name" value="NACHT DOMAIN-CONTAINING PROTEIN"/>
    <property type="match status" value="1"/>
</dbReference>
<protein>
    <recommendedName>
        <fullName evidence="3">NACHT domain-containing protein</fullName>
    </recommendedName>
</protein>
<proteinExistence type="predicted"/>
<keyword evidence="2" id="KW-0040">ANK repeat</keyword>
<evidence type="ECO:0000313" key="4">
    <source>
        <dbReference type="EMBL" id="EMT66244.1"/>
    </source>
</evidence>
<feature type="domain" description="NACHT" evidence="3">
    <location>
        <begin position="309"/>
        <end position="453"/>
    </location>
</feature>
<dbReference type="InterPro" id="IPR056884">
    <property type="entry name" value="NPHP3-like_N"/>
</dbReference>
<evidence type="ECO:0000313" key="5">
    <source>
        <dbReference type="Proteomes" id="UP000016929"/>
    </source>
</evidence>
<organism evidence="4 5">
    <name type="scientific">Fusarium oxysporum f. sp. cubense (strain race 4)</name>
    <name type="common">Panama disease fungus</name>
    <dbReference type="NCBI Taxonomy" id="2502994"/>
    <lineage>
        <taxon>Eukaryota</taxon>
        <taxon>Fungi</taxon>
        <taxon>Dikarya</taxon>
        <taxon>Ascomycota</taxon>
        <taxon>Pezizomycotina</taxon>
        <taxon>Sordariomycetes</taxon>
        <taxon>Hypocreomycetidae</taxon>
        <taxon>Hypocreales</taxon>
        <taxon>Nectriaceae</taxon>
        <taxon>Fusarium</taxon>
        <taxon>Fusarium oxysporum species complex</taxon>
    </lineage>
</organism>
<dbReference type="PROSITE" id="PS50088">
    <property type="entry name" value="ANK_REPEAT"/>
    <property type="match status" value="5"/>
</dbReference>
<dbReference type="PANTHER" id="PTHR10039">
    <property type="entry name" value="AMELOGENIN"/>
    <property type="match status" value="1"/>
</dbReference>
<dbReference type="HOGENOM" id="CLU_000288_34_3_1"/>
<feature type="repeat" description="ANK" evidence="2">
    <location>
        <begin position="792"/>
        <end position="820"/>
    </location>
</feature>
<dbReference type="InterPro" id="IPR056125">
    <property type="entry name" value="DUF7708"/>
</dbReference>
<dbReference type="InterPro" id="IPR007111">
    <property type="entry name" value="NACHT_NTPase"/>
</dbReference>
<dbReference type="InterPro" id="IPR002110">
    <property type="entry name" value="Ankyrin_rpt"/>
</dbReference>
<dbReference type="AlphaFoldDB" id="N1RKL6"/>
<feature type="repeat" description="ANK" evidence="2">
    <location>
        <begin position="969"/>
        <end position="1001"/>
    </location>
</feature>
<dbReference type="SMART" id="SM00248">
    <property type="entry name" value="ANK"/>
    <property type="match status" value="7"/>
</dbReference>
<dbReference type="InterPro" id="IPR027417">
    <property type="entry name" value="P-loop_NTPase"/>
</dbReference>